<reference evidence="11 12" key="1">
    <citation type="submission" date="2024-02" db="EMBL/GenBank/DDBJ databases">
        <title>Characterization of antibiotic resistant novel bacterial strains and their environmental applications.</title>
        <authorList>
            <person name="Manzoor S."/>
            <person name="Abbas S."/>
            <person name="Arshad M."/>
            <person name="Li W.J."/>
            <person name="Ahmed I."/>
        </authorList>
    </citation>
    <scope>NUCLEOTIDE SEQUENCE [LARGE SCALE GENOMIC DNA]</scope>
    <source>
        <strain evidence="11 12">KACC 15558</strain>
    </source>
</reference>
<evidence type="ECO:0008006" key="13">
    <source>
        <dbReference type="Google" id="ProtNLM"/>
    </source>
</evidence>
<dbReference type="InterPro" id="IPR010619">
    <property type="entry name" value="ThrE-like_N"/>
</dbReference>
<dbReference type="EMBL" id="BAABNP010000002">
    <property type="protein sequence ID" value="GAA5339693.1"/>
    <property type="molecule type" value="Genomic_DNA"/>
</dbReference>
<evidence type="ECO:0000256" key="3">
    <source>
        <dbReference type="ARBA" id="ARBA00022692"/>
    </source>
</evidence>
<organism evidence="11 12">
    <name type="scientific">Brevibacterium ammoniilyticum</name>
    <dbReference type="NCBI Taxonomy" id="1046555"/>
    <lineage>
        <taxon>Bacteria</taxon>
        <taxon>Bacillati</taxon>
        <taxon>Actinomycetota</taxon>
        <taxon>Actinomycetes</taxon>
        <taxon>Micrococcales</taxon>
        <taxon>Brevibacteriaceae</taxon>
        <taxon>Brevibacterium</taxon>
    </lineage>
</organism>
<dbReference type="PANTHER" id="PTHR34390:SF2">
    <property type="entry name" value="SUCCINATE TRANSPORTER SUBUNIT YJJP-RELATED"/>
    <property type="match status" value="1"/>
</dbReference>
<evidence type="ECO:0000256" key="8">
    <source>
        <dbReference type="SAM" id="Phobius"/>
    </source>
</evidence>
<evidence type="ECO:0000256" key="4">
    <source>
        <dbReference type="ARBA" id="ARBA00022989"/>
    </source>
</evidence>
<feature type="domain" description="Threonine/Serine exporter ThrE" evidence="10">
    <location>
        <begin position="445"/>
        <end position="572"/>
    </location>
</feature>
<comment type="caution">
    <text evidence="11">The sequence shown here is derived from an EMBL/GenBank/DDBJ whole genome shotgun (WGS) entry which is preliminary data.</text>
</comment>
<keyword evidence="4 8" id="KW-1133">Transmembrane helix</keyword>
<dbReference type="PANTHER" id="PTHR34390">
    <property type="entry name" value="UPF0442 PROTEIN YJJB-RELATED"/>
    <property type="match status" value="1"/>
</dbReference>
<evidence type="ECO:0000256" key="2">
    <source>
        <dbReference type="ARBA" id="ARBA00022475"/>
    </source>
</evidence>
<protein>
    <recommendedName>
        <fullName evidence="13">Threonine/serine exporter family protein</fullName>
    </recommendedName>
</protein>
<keyword evidence="3 8" id="KW-0812">Transmembrane</keyword>
<accession>A0ABP9U0X7</accession>
<feature type="region of interest" description="Disordered" evidence="7">
    <location>
        <begin position="1"/>
        <end position="76"/>
    </location>
</feature>
<dbReference type="Pfam" id="PF06738">
    <property type="entry name" value="ThrE"/>
    <property type="match status" value="1"/>
</dbReference>
<evidence type="ECO:0000256" key="7">
    <source>
        <dbReference type="SAM" id="MobiDB-lite"/>
    </source>
</evidence>
<dbReference type="Pfam" id="PF12821">
    <property type="entry name" value="ThrE_2"/>
    <property type="match status" value="1"/>
</dbReference>
<feature type="transmembrane region" description="Helical" evidence="8">
    <location>
        <begin position="514"/>
        <end position="539"/>
    </location>
</feature>
<evidence type="ECO:0000313" key="12">
    <source>
        <dbReference type="Proteomes" id="UP001498935"/>
    </source>
</evidence>
<evidence type="ECO:0000256" key="1">
    <source>
        <dbReference type="ARBA" id="ARBA00004651"/>
    </source>
</evidence>
<feature type="transmembrane region" description="Helical" evidence="8">
    <location>
        <begin position="308"/>
        <end position="327"/>
    </location>
</feature>
<evidence type="ECO:0000256" key="5">
    <source>
        <dbReference type="ARBA" id="ARBA00023136"/>
    </source>
</evidence>
<dbReference type="RefSeq" id="WP_342037225.1">
    <property type="nucleotide sequence ID" value="NZ_BAABBK010000002.1"/>
</dbReference>
<sequence>MTQRPSHDAATGAPSAPDEATTADIPLDRANPAGDSPARADENATTADIPVDRAPAEVVRDQDTTTGPVAGRSEAGSQALRELLERTRAQRLAELQSQPMRTSTRAPKQTKPRTDHLGASQRVAQRVARRTVGRLVTGTSVNTQPVPIITVLKGTPYQAPVQASEPAEDEARMILDLAADIAAIMMRAGAGTNDIEVSVIAACTACGLSTAEVDLTSSTLVVHYSTSDGRLMTVMRVNRGESTHYAKLASVHKLVSDLVDGRIGFMDARSRLDAIRSQRRPFKEWFVTGAWGLMVGSLVLLLGGGPVAIILGIAMAVFIFQLGKLIGRTSLPSFFITALQAAIGTLVAMAAGNFGLIDSPQYLVAAAIVLLLPTQALYSSVQDALTNFPLTAAGRLVGVFLSFAGIVSGLAFGVACGQALGMQPIEILVPRSGVHVVAMIVSLGAAAVVAMAGAVGMQASRRFILPAAVVGLDSFITMMSLTLLGMDNVLASLLSATVAGFLARPLALRLGAPAIVLTIPAIYTLLQGLSIFTAVYRIVAETETTTFAEGLSALFTAILANAALAVGAVLGSYLARPLKGRRAETVAENVRSGDSPAPGDGTQRPA</sequence>
<gene>
    <name evidence="11" type="ORF">KACC15558_07330</name>
</gene>
<dbReference type="InterPro" id="IPR024528">
    <property type="entry name" value="ThrE_2"/>
</dbReference>
<name>A0ABP9U0X7_9MICO</name>
<dbReference type="Proteomes" id="UP001498935">
    <property type="component" value="Unassembled WGS sequence"/>
</dbReference>
<keyword evidence="5 8" id="KW-0472">Membrane</keyword>
<feature type="transmembrane region" description="Helical" evidence="8">
    <location>
        <begin position="489"/>
        <end position="507"/>
    </location>
</feature>
<evidence type="ECO:0000313" key="11">
    <source>
        <dbReference type="EMBL" id="GAA5339693.1"/>
    </source>
</evidence>
<feature type="transmembrane region" description="Helical" evidence="8">
    <location>
        <begin position="362"/>
        <end position="381"/>
    </location>
</feature>
<keyword evidence="12" id="KW-1185">Reference proteome</keyword>
<evidence type="ECO:0000256" key="6">
    <source>
        <dbReference type="ARBA" id="ARBA00034125"/>
    </source>
</evidence>
<feature type="compositionally biased region" description="Polar residues" evidence="7">
    <location>
        <begin position="95"/>
        <end position="107"/>
    </location>
</feature>
<feature type="transmembrane region" description="Helical" evidence="8">
    <location>
        <begin position="463"/>
        <end position="483"/>
    </location>
</feature>
<feature type="region of interest" description="Disordered" evidence="7">
    <location>
        <begin position="585"/>
        <end position="606"/>
    </location>
</feature>
<comment type="similarity">
    <text evidence="6">Belongs to the ThrE exporter (TC 2.A.79) family.</text>
</comment>
<feature type="transmembrane region" description="Helical" evidence="8">
    <location>
        <begin position="551"/>
        <end position="575"/>
    </location>
</feature>
<proteinExistence type="inferred from homology"/>
<keyword evidence="2" id="KW-1003">Cell membrane</keyword>
<dbReference type="InterPro" id="IPR050539">
    <property type="entry name" value="ThrE_Dicarb/AminoAcid_Exp"/>
</dbReference>
<evidence type="ECO:0000259" key="9">
    <source>
        <dbReference type="Pfam" id="PF06738"/>
    </source>
</evidence>
<feature type="domain" description="Threonine/serine exporter-like N-terminal" evidence="9">
    <location>
        <begin position="177"/>
        <end position="415"/>
    </location>
</feature>
<feature type="transmembrane region" description="Helical" evidence="8">
    <location>
        <begin position="434"/>
        <end position="456"/>
    </location>
</feature>
<evidence type="ECO:0000259" key="10">
    <source>
        <dbReference type="Pfam" id="PF12821"/>
    </source>
</evidence>
<feature type="compositionally biased region" description="Basic and acidic residues" evidence="7">
    <location>
        <begin position="50"/>
        <end position="63"/>
    </location>
</feature>
<feature type="transmembrane region" description="Helical" evidence="8">
    <location>
        <begin position="393"/>
        <end position="414"/>
    </location>
</feature>
<feature type="transmembrane region" description="Helical" evidence="8">
    <location>
        <begin position="334"/>
        <end position="356"/>
    </location>
</feature>
<feature type="region of interest" description="Disordered" evidence="7">
    <location>
        <begin position="92"/>
        <end position="124"/>
    </location>
</feature>
<comment type="subcellular location">
    <subcellularLocation>
        <location evidence="1">Cell membrane</location>
        <topology evidence="1">Multi-pass membrane protein</topology>
    </subcellularLocation>
</comment>